<feature type="compositionally biased region" description="Polar residues" evidence="2">
    <location>
        <begin position="1022"/>
        <end position="1033"/>
    </location>
</feature>
<feature type="compositionally biased region" description="Polar residues" evidence="2">
    <location>
        <begin position="907"/>
        <end position="977"/>
    </location>
</feature>
<dbReference type="InParanoid" id="Q235G1"/>
<feature type="compositionally biased region" description="Polar residues" evidence="2">
    <location>
        <begin position="886"/>
        <end position="898"/>
    </location>
</feature>
<dbReference type="EMBL" id="GG662763">
    <property type="protein sequence ID" value="EAR92142.2"/>
    <property type="molecule type" value="Genomic_DNA"/>
</dbReference>
<dbReference type="PANTHER" id="PTHR34894">
    <property type="entry name" value="SAM-DEPENDENT METHYLTRANSFERASE RSMI, CONSERVED SITE"/>
    <property type="match status" value="1"/>
</dbReference>
<dbReference type="HOGENOM" id="CLU_269767_0_0_1"/>
<dbReference type="KEGG" id="tet:TTHERM_00802400"/>
<protein>
    <submittedName>
        <fullName evidence="3">Uncharacterized protein</fullName>
    </submittedName>
</protein>
<feature type="compositionally biased region" description="Basic and acidic residues" evidence="2">
    <location>
        <begin position="1001"/>
        <end position="1013"/>
    </location>
</feature>
<evidence type="ECO:0000313" key="3">
    <source>
        <dbReference type="EMBL" id="EAR92142.2"/>
    </source>
</evidence>
<organism evidence="3 4">
    <name type="scientific">Tetrahymena thermophila (strain SB210)</name>
    <dbReference type="NCBI Taxonomy" id="312017"/>
    <lineage>
        <taxon>Eukaryota</taxon>
        <taxon>Sar</taxon>
        <taxon>Alveolata</taxon>
        <taxon>Ciliophora</taxon>
        <taxon>Intramacronucleata</taxon>
        <taxon>Oligohymenophorea</taxon>
        <taxon>Hymenostomatida</taxon>
        <taxon>Tetrahymenina</taxon>
        <taxon>Tetrahymenidae</taxon>
        <taxon>Tetrahymena</taxon>
    </lineage>
</organism>
<dbReference type="RefSeq" id="XP_001012387.2">
    <property type="nucleotide sequence ID" value="XM_001012387.3"/>
</dbReference>
<evidence type="ECO:0000313" key="4">
    <source>
        <dbReference type="Proteomes" id="UP000009168"/>
    </source>
</evidence>
<gene>
    <name evidence="3" type="ORF">TTHERM_00802400</name>
</gene>
<dbReference type="Proteomes" id="UP000009168">
    <property type="component" value="Unassembled WGS sequence"/>
</dbReference>
<feature type="coiled-coil region" evidence="1">
    <location>
        <begin position="728"/>
        <end position="776"/>
    </location>
</feature>
<evidence type="ECO:0000256" key="1">
    <source>
        <dbReference type="SAM" id="Coils"/>
    </source>
</evidence>
<name>Q235G1_TETTS</name>
<reference evidence="4" key="1">
    <citation type="journal article" date="2006" name="PLoS Biol.">
        <title>Macronuclear genome sequence of the ciliate Tetrahymena thermophila, a model eukaryote.</title>
        <authorList>
            <person name="Eisen J.A."/>
            <person name="Coyne R.S."/>
            <person name="Wu M."/>
            <person name="Wu D."/>
            <person name="Thiagarajan M."/>
            <person name="Wortman J.R."/>
            <person name="Badger J.H."/>
            <person name="Ren Q."/>
            <person name="Amedeo P."/>
            <person name="Jones K.M."/>
            <person name="Tallon L.J."/>
            <person name="Delcher A.L."/>
            <person name="Salzberg S.L."/>
            <person name="Silva J.C."/>
            <person name="Haas B.J."/>
            <person name="Majoros W.H."/>
            <person name="Farzad M."/>
            <person name="Carlton J.M."/>
            <person name="Smith R.K. Jr."/>
            <person name="Garg J."/>
            <person name="Pearlman R.E."/>
            <person name="Karrer K.M."/>
            <person name="Sun L."/>
            <person name="Manning G."/>
            <person name="Elde N.C."/>
            <person name="Turkewitz A.P."/>
            <person name="Asai D.J."/>
            <person name="Wilkes D.E."/>
            <person name="Wang Y."/>
            <person name="Cai H."/>
            <person name="Collins K."/>
            <person name="Stewart B.A."/>
            <person name="Lee S.R."/>
            <person name="Wilamowska K."/>
            <person name="Weinberg Z."/>
            <person name="Ruzzo W.L."/>
            <person name="Wloga D."/>
            <person name="Gaertig J."/>
            <person name="Frankel J."/>
            <person name="Tsao C.-C."/>
            <person name="Gorovsky M.A."/>
            <person name="Keeling P.J."/>
            <person name="Waller R.F."/>
            <person name="Patron N.J."/>
            <person name="Cherry J.M."/>
            <person name="Stover N.A."/>
            <person name="Krieger C.J."/>
            <person name="del Toro C."/>
            <person name="Ryder H.F."/>
            <person name="Williamson S.C."/>
            <person name="Barbeau R.A."/>
            <person name="Hamilton E.P."/>
            <person name="Orias E."/>
        </authorList>
    </citation>
    <scope>NUCLEOTIDE SEQUENCE [LARGE SCALE GENOMIC DNA]</scope>
    <source>
        <strain evidence="4">SB210</strain>
    </source>
</reference>
<dbReference type="PANTHER" id="PTHR34894:SF5">
    <property type="entry name" value="EF-HAND DOMAIN-CONTAINING PROTEIN"/>
    <property type="match status" value="1"/>
</dbReference>
<sequence>MLQSPRKKILPNNLQVPTQISQQNSHNVSSNKSLSDVITNLSSQDSLQQLKKEEFKSIQKMRFQHESDKNQINNKIFLNDQRLQKQKKKLMQIKITNNGSSIDGDSSATLQFVSKIIDEEQLHKKQTLQKNYQTNIYAKIDSYAYKTFLNVQKNGDTSLRSSPLLGSQSGSSLTVPLSSNNLQSKPNIILPNSAAEINDIYSMNFQPSQSFYNQTSKPLTPRKKYSFQTNSYTSSSYVAPANNQKSLKIIDDQRILQGSIQQVSSGFLTQRRNHSTTFLDQLPQPPAKNIVSHNQFIRGQLGKRQDALQIKNYLEIKIKELLSKDPLTKDDIFILRQNIYSSCLEELIRQISIDCKERALVLQEIWDSTMELMTNLFIFLEKQKSQIEKDLSKNIQELHQKYQKTINEDLKIISKQQTQIADRDNFIEKQIQENRYLRKKDRKLEKLYKMSQNSINYLQDELNSSIREHLKYLMSHEELTWREALEYQRKYFELTKNKRISAQKSIKEIAQQIKMHVDQNEIQQHIDMDEILKEYIIDPVENQLQNIIQEVDNESDQTDLKIGFNLDDQDYIKTNSTQTDFSIFNLVEKEVNTEKVLITEMTNKKNKQFDSVDSAIQCKAVTFPIFTQTEVHELCSCGQQTEYTGDIMDIKVGEEYWDKDLNNSFFEQFNKKCVAVQTVKEIQIRIPSETEIELDSLKGTHISMELKNIIETAIKKEHISTEGLYECKKLIEQKIQIQEKLVRNVKDKFMRHQQTELEMNRQKTDLENQLQIIKDQNQLQMSKLLHLSEDYKKLQNIMMIKVEELSFESMDSDLIIDQTSRTQLMNTTLQQQPFDSEETKQIIDNQDQSKLNRKVSMISAYSGSQNSQRQITALSELDMRNYKSTRSVSEIKQIPQQHDQFKKRYSNHQSLTQQNKEVYTSQPSVNQNQGRKNSQQRGQQDTSINVSNMKRTSFSSSVQPYHQQSNQLNSITSMPDTSQERYKENAGEDDSQCSSEFRIPSLKDIDKDEPDAKKRQKKNIVKQETNLQINTNSQNPTKSLNIIPFSQLTRNNIKTTSIHTEAANNLLIEISRQFKKCRPDLKKNKYLPQINKTLSMVYSDLIKLVKNNNALNPLHVVTYEQFIHRFGLKKVAEQKMIQEIQQAMLMANENNRCKVFIKMLYAQEGANITSEDKIEEVKFFVNSLVLLDDSKQAQNYNVDKSFTSTVRVHESFPKIFTDILNERQIFENMTKLIKYPADTLKDIQNNDYRRLPTPSYEQLDIDLHLDLLLQIYSNRLEKN</sequence>
<keyword evidence="1" id="KW-0175">Coiled coil</keyword>
<evidence type="ECO:0000256" key="2">
    <source>
        <dbReference type="SAM" id="MobiDB-lite"/>
    </source>
</evidence>
<accession>Q235G1</accession>
<feature type="region of interest" description="Disordered" evidence="2">
    <location>
        <begin position="886"/>
        <end position="1033"/>
    </location>
</feature>
<proteinExistence type="predicted"/>
<dbReference type="AlphaFoldDB" id="Q235G1"/>
<dbReference type="GeneID" id="7843056"/>
<keyword evidence="4" id="KW-1185">Reference proteome</keyword>